<reference evidence="6" key="5">
    <citation type="submission" date="2018-04" db="UniProtKB">
        <authorList>
            <consortium name="EnsemblFungi"/>
        </authorList>
    </citation>
    <scope>IDENTIFICATION</scope>
    <source>
        <strain evidence="6">R3-111a-1</strain>
    </source>
</reference>
<keyword evidence="2" id="KW-0175">Coiled coil</keyword>
<protein>
    <recommendedName>
        <fullName evidence="4">Nephrocystin 3-like N-terminal domain-containing protein</fullName>
    </recommendedName>
</protein>
<dbReference type="Pfam" id="PF24883">
    <property type="entry name" value="NPHP3_N"/>
    <property type="match status" value="1"/>
</dbReference>
<feature type="region of interest" description="Disordered" evidence="3">
    <location>
        <begin position="696"/>
        <end position="732"/>
    </location>
</feature>
<feature type="domain" description="Nephrocystin 3-like N-terminal" evidence="4">
    <location>
        <begin position="475"/>
        <end position="634"/>
    </location>
</feature>
<dbReference type="OrthoDB" id="5419927at2759"/>
<evidence type="ECO:0000313" key="5">
    <source>
        <dbReference type="EMBL" id="EJT70625.1"/>
    </source>
</evidence>
<evidence type="ECO:0000259" key="4">
    <source>
        <dbReference type="Pfam" id="PF24883"/>
    </source>
</evidence>
<feature type="compositionally biased region" description="Acidic residues" evidence="3">
    <location>
        <begin position="721"/>
        <end position="732"/>
    </location>
</feature>
<accession>J3PDS5</accession>
<reference evidence="7" key="1">
    <citation type="submission" date="2010-07" db="EMBL/GenBank/DDBJ databases">
        <title>The genome sequence of Gaeumannomyces graminis var. tritici strain R3-111a-1.</title>
        <authorList>
            <consortium name="The Broad Institute Genome Sequencing Platform"/>
            <person name="Ma L.-J."/>
            <person name="Dead R."/>
            <person name="Young S."/>
            <person name="Zeng Q."/>
            <person name="Koehrsen M."/>
            <person name="Alvarado L."/>
            <person name="Berlin A."/>
            <person name="Chapman S.B."/>
            <person name="Chen Z."/>
            <person name="Freedman E."/>
            <person name="Gellesch M."/>
            <person name="Goldberg J."/>
            <person name="Griggs A."/>
            <person name="Gujja S."/>
            <person name="Heilman E.R."/>
            <person name="Heiman D."/>
            <person name="Hepburn T."/>
            <person name="Howarth C."/>
            <person name="Jen D."/>
            <person name="Larson L."/>
            <person name="Mehta T."/>
            <person name="Neiman D."/>
            <person name="Pearson M."/>
            <person name="Roberts A."/>
            <person name="Saif S."/>
            <person name="Shea T."/>
            <person name="Shenoy N."/>
            <person name="Sisk P."/>
            <person name="Stolte C."/>
            <person name="Sykes S."/>
            <person name="Walk T."/>
            <person name="White J."/>
            <person name="Yandava C."/>
            <person name="Haas B."/>
            <person name="Nusbaum C."/>
            <person name="Birren B."/>
        </authorList>
    </citation>
    <scope>NUCLEOTIDE SEQUENCE [LARGE SCALE GENOMIC DNA]</scope>
    <source>
        <strain evidence="7">R3-111a-1</strain>
    </source>
</reference>
<reference evidence="5" key="2">
    <citation type="submission" date="2010-07" db="EMBL/GenBank/DDBJ databases">
        <authorList>
            <consortium name="The Broad Institute Genome Sequencing Platform"/>
            <consortium name="Broad Institute Genome Sequencing Center for Infectious Disease"/>
            <person name="Ma L.-J."/>
            <person name="Dead R."/>
            <person name="Young S."/>
            <person name="Zeng Q."/>
            <person name="Koehrsen M."/>
            <person name="Alvarado L."/>
            <person name="Berlin A."/>
            <person name="Chapman S.B."/>
            <person name="Chen Z."/>
            <person name="Freedman E."/>
            <person name="Gellesch M."/>
            <person name="Goldberg J."/>
            <person name="Griggs A."/>
            <person name="Gujja S."/>
            <person name="Heilman E.R."/>
            <person name="Heiman D."/>
            <person name="Hepburn T."/>
            <person name="Howarth C."/>
            <person name="Jen D."/>
            <person name="Larson L."/>
            <person name="Mehta T."/>
            <person name="Neiman D."/>
            <person name="Pearson M."/>
            <person name="Roberts A."/>
            <person name="Saif S."/>
            <person name="Shea T."/>
            <person name="Shenoy N."/>
            <person name="Sisk P."/>
            <person name="Stolte C."/>
            <person name="Sykes S."/>
            <person name="Walk T."/>
            <person name="White J."/>
            <person name="Yandava C."/>
            <person name="Haas B."/>
            <person name="Nusbaum C."/>
            <person name="Birren B."/>
        </authorList>
    </citation>
    <scope>NUCLEOTIDE SEQUENCE</scope>
    <source>
        <strain evidence="5">R3-111a-1</strain>
    </source>
</reference>
<dbReference type="EMBL" id="GL385401">
    <property type="protein sequence ID" value="EJT70625.1"/>
    <property type="molecule type" value="Genomic_DNA"/>
</dbReference>
<evidence type="ECO:0000256" key="1">
    <source>
        <dbReference type="ARBA" id="ARBA00022737"/>
    </source>
</evidence>
<dbReference type="STRING" id="644352.J3PDS5"/>
<evidence type="ECO:0000256" key="2">
    <source>
        <dbReference type="SAM" id="Coils"/>
    </source>
</evidence>
<dbReference type="VEuPathDB" id="FungiDB:GGTG_11648"/>
<dbReference type="GeneID" id="20352106"/>
<organism evidence="5">
    <name type="scientific">Gaeumannomyces tritici (strain R3-111a-1)</name>
    <name type="common">Wheat and barley take-all root rot fungus</name>
    <name type="synonym">Gaeumannomyces graminis var. tritici</name>
    <dbReference type="NCBI Taxonomy" id="644352"/>
    <lineage>
        <taxon>Eukaryota</taxon>
        <taxon>Fungi</taxon>
        <taxon>Dikarya</taxon>
        <taxon>Ascomycota</taxon>
        <taxon>Pezizomycotina</taxon>
        <taxon>Sordariomycetes</taxon>
        <taxon>Sordariomycetidae</taxon>
        <taxon>Magnaporthales</taxon>
        <taxon>Magnaporthaceae</taxon>
        <taxon>Gaeumannomyces</taxon>
    </lineage>
</organism>
<dbReference type="PANTHER" id="PTHR40619:SF3">
    <property type="entry name" value="FUNGAL STAND N-TERMINAL GOODBYE DOMAIN-CONTAINING PROTEIN"/>
    <property type="match status" value="1"/>
</dbReference>
<evidence type="ECO:0000313" key="6">
    <source>
        <dbReference type="EnsemblFungi" id="EJT70625"/>
    </source>
</evidence>
<dbReference type="EnsemblFungi" id="EJT70625">
    <property type="protein sequence ID" value="EJT70625"/>
    <property type="gene ID" value="GGTG_11648"/>
</dbReference>
<dbReference type="HOGENOM" id="CLU_027356_1_0_1"/>
<dbReference type="RefSeq" id="XP_009227803.1">
    <property type="nucleotide sequence ID" value="XM_009229539.1"/>
</dbReference>
<feature type="coiled-coil region" evidence="2">
    <location>
        <begin position="314"/>
        <end position="352"/>
    </location>
</feature>
<dbReference type="eggNOG" id="ENOG502SJIY">
    <property type="taxonomic scope" value="Eukaryota"/>
</dbReference>
<dbReference type="PANTHER" id="PTHR40619">
    <property type="entry name" value="FUNGAL STAND N-TERMINAL GOODBYE DOMAIN-CONTAINING PROTEIN"/>
    <property type="match status" value="1"/>
</dbReference>
<dbReference type="Proteomes" id="UP000006039">
    <property type="component" value="Unassembled WGS sequence"/>
</dbReference>
<keyword evidence="1" id="KW-0677">Repeat</keyword>
<dbReference type="InterPro" id="IPR056884">
    <property type="entry name" value="NPHP3-like_N"/>
</dbReference>
<proteinExistence type="predicted"/>
<keyword evidence="7" id="KW-1185">Reference proteome</keyword>
<gene>
    <name evidence="6" type="primary">20352106</name>
    <name evidence="5" type="ORF">GGTG_11648</name>
</gene>
<evidence type="ECO:0000256" key="3">
    <source>
        <dbReference type="SAM" id="MobiDB-lite"/>
    </source>
</evidence>
<name>J3PDS5_GAET3</name>
<sequence length="732" mass="79826">MMTSRASGGDVGGNETKTIVSFIDHDAATAYPGTLGGSSTYNPHTNRYEPKPHIDLLRDLSWLIPDTFESHSFQLEWHEADAARWEKLGEDIIETSQGFEASKNGFWHKIWYGMGDAKDAIDPWFALIPSDYGLAIVKAGVAVLFKLAENSKKRKQTIINTFTELREILSKSDPTKHGFSDEPEVRRHADNLYQAVVNSIRDMLQVMAKKKRRTEGIQRKMQSVFGNETAPLPPSPPSPDEILQSVTKRALEFQQAVSLARDAAIVRIGRNVGIVGVGVGTIDAKVDAVGAGVVSACRATKAVADNVKVVKGHLIEANADLKLIRQSNEEARQAREEDKNAYEAELRAIKSQGQEILLEMKLMAKREGQRQASIAARESARIQVDGKNSLLGILEDRVREQAWQIRELQAQLAMGAAAATGAPPAALLGPDQLWSILAGRRDRAEFSAQANQELARVLLYRGRHRPQDQAQANSALQHPGFRAWLAGPGPALLLVNTSLSGADPISAASVFAGTLVTSLVSARPDAVVVHFFCGLHTSPTDLEFGPGGLLRSVVMQLVLKLTELDKLDLGFLQTLQDVDELRSSEPRTACNALCQALCDLLTQFPVGTEVYCMLDSISLFDRERILPLLEILVECIQALVEDCGLATVFKVFLTNGGRGSPVRGLPAFQDAGRQISLSSRNSAPVFLSPTAMGRQILRPSTPTPETAPRGMSRLGSGGGYYEDDYDQGFETE</sequence>
<reference evidence="6" key="4">
    <citation type="journal article" date="2015" name="G3 (Bethesda)">
        <title>Genome sequences of three phytopathogenic species of the Magnaporthaceae family of fungi.</title>
        <authorList>
            <person name="Okagaki L.H."/>
            <person name="Nunes C.C."/>
            <person name="Sailsbery J."/>
            <person name="Clay B."/>
            <person name="Brown D."/>
            <person name="John T."/>
            <person name="Oh Y."/>
            <person name="Young N."/>
            <person name="Fitzgerald M."/>
            <person name="Haas B.J."/>
            <person name="Zeng Q."/>
            <person name="Young S."/>
            <person name="Adiconis X."/>
            <person name="Fan L."/>
            <person name="Levin J.Z."/>
            <person name="Mitchell T.K."/>
            <person name="Okubara P.A."/>
            <person name="Farman M.L."/>
            <person name="Kohn L.M."/>
            <person name="Birren B."/>
            <person name="Ma L.-J."/>
            <person name="Dean R.A."/>
        </authorList>
    </citation>
    <scope>NUCLEOTIDE SEQUENCE</scope>
    <source>
        <strain evidence="6">R3-111a-1</strain>
    </source>
</reference>
<evidence type="ECO:0000313" key="7">
    <source>
        <dbReference type="Proteomes" id="UP000006039"/>
    </source>
</evidence>
<reference evidence="5" key="3">
    <citation type="submission" date="2010-09" db="EMBL/GenBank/DDBJ databases">
        <title>Annotation of Gaeumannomyces graminis var. tritici R3-111a-1.</title>
        <authorList>
            <consortium name="The Broad Institute Genome Sequencing Platform"/>
            <person name="Ma L.-J."/>
            <person name="Dead R."/>
            <person name="Young S.K."/>
            <person name="Zeng Q."/>
            <person name="Gargeya S."/>
            <person name="Fitzgerald M."/>
            <person name="Haas B."/>
            <person name="Abouelleil A."/>
            <person name="Alvarado L."/>
            <person name="Arachchi H.M."/>
            <person name="Berlin A."/>
            <person name="Brown A."/>
            <person name="Chapman S.B."/>
            <person name="Chen Z."/>
            <person name="Dunbar C."/>
            <person name="Freedman E."/>
            <person name="Gearin G."/>
            <person name="Gellesch M."/>
            <person name="Goldberg J."/>
            <person name="Griggs A."/>
            <person name="Gujja S."/>
            <person name="Heiman D."/>
            <person name="Howarth C."/>
            <person name="Larson L."/>
            <person name="Lui A."/>
            <person name="MacDonald P.J.P."/>
            <person name="Mehta T."/>
            <person name="Montmayeur A."/>
            <person name="Murphy C."/>
            <person name="Neiman D."/>
            <person name="Pearson M."/>
            <person name="Priest M."/>
            <person name="Roberts A."/>
            <person name="Saif S."/>
            <person name="Shea T."/>
            <person name="Shenoy N."/>
            <person name="Sisk P."/>
            <person name="Stolte C."/>
            <person name="Sykes S."/>
            <person name="Yandava C."/>
            <person name="Wortman J."/>
            <person name="Nusbaum C."/>
            <person name="Birren B."/>
        </authorList>
    </citation>
    <scope>NUCLEOTIDE SEQUENCE</scope>
    <source>
        <strain evidence="5">R3-111a-1</strain>
    </source>
</reference>
<dbReference type="AlphaFoldDB" id="J3PDS5"/>